<keyword evidence="1" id="KW-0472">Membrane</keyword>
<comment type="caution">
    <text evidence="3">The sequence shown here is derived from an EMBL/GenBank/DDBJ whole genome shotgun (WGS) entry which is preliminary data.</text>
</comment>
<evidence type="ECO:0000256" key="1">
    <source>
        <dbReference type="SAM" id="Phobius"/>
    </source>
</evidence>
<sequence>MWLLAAFFLAAQLYFTSSSLPFPLPLAGVFKCHRETAQRFANSITVHCENVTMIAGSVTWTQRMVVSINAPKYSLCEYLLRAVARKCFQGYLFQKPIHFITASNYHVENNIEGCEGKLALWSCGVNSVYGTFIFNVVCRDTVLMPSQIYSDKNGPMLEQFVVLLAICSFVLMFSYIVTLYLRDVAEQLIAMTD</sequence>
<name>A0A0B2VL85_TOXCA</name>
<reference evidence="3 4" key="1">
    <citation type="submission" date="2014-11" db="EMBL/GenBank/DDBJ databases">
        <title>Genetic blueprint of the zoonotic pathogen Toxocara canis.</title>
        <authorList>
            <person name="Zhu X.-Q."/>
            <person name="Korhonen P.K."/>
            <person name="Cai H."/>
            <person name="Young N.D."/>
            <person name="Nejsum P."/>
            <person name="von Samson-Himmelstjerna G."/>
            <person name="Boag P.R."/>
            <person name="Tan P."/>
            <person name="Li Q."/>
            <person name="Min J."/>
            <person name="Yang Y."/>
            <person name="Wang X."/>
            <person name="Fang X."/>
            <person name="Hall R.S."/>
            <person name="Hofmann A."/>
            <person name="Sternberg P.W."/>
            <person name="Jex A.R."/>
            <person name="Gasser R.B."/>
        </authorList>
    </citation>
    <scope>NUCLEOTIDE SEQUENCE [LARGE SCALE GENOMIC DNA]</scope>
    <source>
        <strain evidence="3">PN_DK_2014</strain>
    </source>
</reference>
<dbReference type="EMBL" id="JPKZ01001380">
    <property type="protein sequence ID" value="KHN82363.1"/>
    <property type="molecule type" value="Genomic_DNA"/>
</dbReference>
<keyword evidence="1" id="KW-0812">Transmembrane</keyword>
<proteinExistence type="predicted"/>
<feature type="signal peptide" evidence="2">
    <location>
        <begin position="1"/>
        <end position="18"/>
    </location>
</feature>
<feature type="chain" id="PRO_5002078394" evidence="2">
    <location>
        <begin position="19"/>
        <end position="193"/>
    </location>
</feature>
<organism evidence="3 4">
    <name type="scientific">Toxocara canis</name>
    <name type="common">Canine roundworm</name>
    <dbReference type="NCBI Taxonomy" id="6265"/>
    <lineage>
        <taxon>Eukaryota</taxon>
        <taxon>Metazoa</taxon>
        <taxon>Ecdysozoa</taxon>
        <taxon>Nematoda</taxon>
        <taxon>Chromadorea</taxon>
        <taxon>Rhabditida</taxon>
        <taxon>Spirurina</taxon>
        <taxon>Ascaridomorpha</taxon>
        <taxon>Ascaridoidea</taxon>
        <taxon>Toxocaridae</taxon>
        <taxon>Toxocara</taxon>
    </lineage>
</organism>
<dbReference type="AlphaFoldDB" id="A0A0B2VL85"/>
<evidence type="ECO:0000313" key="3">
    <source>
        <dbReference type="EMBL" id="KHN82363.1"/>
    </source>
</evidence>
<keyword evidence="1" id="KW-1133">Transmembrane helix</keyword>
<feature type="transmembrane region" description="Helical" evidence="1">
    <location>
        <begin position="160"/>
        <end position="181"/>
    </location>
</feature>
<keyword evidence="4" id="KW-1185">Reference proteome</keyword>
<protein>
    <submittedName>
        <fullName evidence="3">Uncharacterized protein</fullName>
    </submittedName>
</protein>
<accession>A0A0B2VL85</accession>
<gene>
    <name evidence="3" type="ORF">Tcan_12640</name>
</gene>
<evidence type="ECO:0000256" key="2">
    <source>
        <dbReference type="SAM" id="SignalP"/>
    </source>
</evidence>
<evidence type="ECO:0000313" key="4">
    <source>
        <dbReference type="Proteomes" id="UP000031036"/>
    </source>
</evidence>
<dbReference type="Proteomes" id="UP000031036">
    <property type="component" value="Unassembled WGS sequence"/>
</dbReference>
<keyword evidence="2" id="KW-0732">Signal</keyword>